<dbReference type="PANTHER" id="PTHR12620">
    <property type="entry name" value="U2 SNRNP AUXILIARY FACTOR, SMALL SUBUNIT"/>
    <property type="match status" value="1"/>
</dbReference>
<feature type="compositionally biased region" description="Basic residues" evidence="9">
    <location>
        <begin position="469"/>
        <end position="484"/>
    </location>
</feature>
<dbReference type="GO" id="GO:0008270">
    <property type="term" value="F:zinc ion binding"/>
    <property type="evidence" value="ECO:0007669"/>
    <property type="project" value="UniProtKB-KW"/>
</dbReference>
<evidence type="ECO:0000259" key="10">
    <source>
        <dbReference type="PROSITE" id="PS50102"/>
    </source>
</evidence>
<feature type="region of interest" description="Disordered" evidence="9">
    <location>
        <begin position="420"/>
        <end position="489"/>
    </location>
</feature>
<feature type="domain" description="C3H1-type" evidence="11">
    <location>
        <begin position="353"/>
        <end position="383"/>
    </location>
</feature>
<feature type="region of interest" description="Disordered" evidence="9">
    <location>
        <begin position="111"/>
        <end position="136"/>
    </location>
</feature>
<feature type="region of interest" description="Disordered" evidence="9">
    <location>
        <begin position="643"/>
        <end position="743"/>
    </location>
</feature>
<organism evidence="12 13">
    <name type="scientific">Nepenthes gracilis</name>
    <name type="common">Slender pitcher plant</name>
    <dbReference type="NCBI Taxonomy" id="150966"/>
    <lineage>
        <taxon>Eukaryota</taxon>
        <taxon>Viridiplantae</taxon>
        <taxon>Streptophyta</taxon>
        <taxon>Embryophyta</taxon>
        <taxon>Tracheophyta</taxon>
        <taxon>Spermatophyta</taxon>
        <taxon>Magnoliopsida</taxon>
        <taxon>eudicotyledons</taxon>
        <taxon>Gunneridae</taxon>
        <taxon>Pentapetalae</taxon>
        <taxon>Caryophyllales</taxon>
        <taxon>Nepenthaceae</taxon>
        <taxon>Nepenthes</taxon>
    </lineage>
</organism>
<evidence type="ECO:0000259" key="11">
    <source>
        <dbReference type="PROSITE" id="PS50103"/>
    </source>
</evidence>
<feature type="compositionally biased region" description="Basic and acidic residues" evidence="9">
    <location>
        <begin position="505"/>
        <end position="517"/>
    </location>
</feature>
<dbReference type="GO" id="GO:0000398">
    <property type="term" value="P:mRNA splicing, via spliceosome"/>
    <property type="evidence" value="ECO:0007669"/>
    <property type="project" value="InterPro"/>
</dbReference>
<keyword evidence="4 8" id="KW-0862">Zinc</keyword>
<keyword evidence="2" id="KW-0677">Repeat</keyword>
<dbReference type="InterPro" id="IPR000504">
    <property type="entry name" value="RRM_dom"/>
</dbReference>
<dbReference type="EMBL" id="BSYO01000029">
    <property type="protein sequence ID" value="GMH25664.1"/>
    <property type="molecule type" value="Genomic_DNA"/>
</dbReference>
<feature type="compositionally biased region" description="Basic residues" evidence="9">
    <location>
        <begin position="594"/>
        <end position="604"/>
    </location>
</feature>
<dbReference type="GO" id="GO:0003677">
    <property type="term" value="F:DNA binding"/>
    <property type="evidence" value="ECO:0007669"/>
    <property type="project" value="UniProtKB-KW"/>
</dbReference>
<dbReference type="PRINTS" id="PR01848">
    <property type="entry name" value="U2AUXFACTOR"/>
</dbReference>
<keyword evidence="5 7" id="KW-0694">RNA-binding</keyword>
<feature type="compositionally biased region" description="Basic and acidic residues" evidence="9">
    <location>
        <begin position="583"/>
        <end position="593"/>
    </location>
</feature>
<evidence type="ECO:0000313" key="13">
    <source>
        <dbReference type="Proteomes" id="UP001279734"/>
    </source>
</evidence>
<feature type="domain" description="C3H1-type" evidence="11">
    <location>
        <begin position="219"/>
        <end position="247"/>
    </location>
</feature>
<dbReference type="Pfam" id="PF00642">
    <property type="entry name" value="zf-CCCH"/>
    <property type="match status" value="2"/>
</dbReference>
<dbReference type="Gene3D" id="3.30.70.330">
    <property type="match status" value="1"/>
</dbReference>
<evidence type="ECO:0000313" key="12">
    <source>
        <dbReference type="EMBL" id="GMH25664.1"/>
    </source>
</evidence>
<dbReference type="Proteomes" id="UP001279734">
    <property type="component" value="Unassembled WGS sequence"/>
</dbReference>
<feature type="compositionally biased region" description="Basic residues" evidence="9">
    <location>
        <begin position="37"/>
        <end position="52"/>
    </location>
</feature>
<dbReference type="FunFam" id="3.30.70.330:FF:000318">
    <property type="entry name" value="Zinc finger CCCH domain-containing protein 5"/>
    <property type="match status" value="1"/>
</dbReference>
<feature type="zinc finger region" description="C3H1-type" evidence="8">
    <location>
        <begin position="219"/>
        <end position="247"/>
    </location>
</feature>
<gene>
    <name evidence="12" type="ORF">Nepgr_027507</name>
</gene>
<evidence type="ECO:0000256" key="7">
    <source>
        <dbReference type="PROSITE-ProRule" id="PRU00176"/>
    </source>
</evidence>
<feature type="region of interest" description="Disordered" evidence="9">
    <location>
        <begin position="171"/>
        <end position="193"/>
    </location>
</feature>
<proteinExistence type="predicted"/>
<evidence type="ECO:0000256" key="4">
    <source>
        <dbReference type="ARBA" id="ARBA00022833"/>
    </source>
</evidence>
<feature type="compositionally biased region" description="Basic and acidic residues" evidence="9">
    <location>
        <begin position="17"/>
        <end position="26"/>
    </location>
</feature>
<feature type="region of interest" description="Disordered" evidence="9">
    <location>
        <begin position="504"/>
        <end position="564"/>
    </location>
</feature>
<keyword evidence="3 8" id="KW-0863">Zinc-finger</keyword>
<dbReference type="AlphaFoldDB" id="A0AAD3Y364"/>
<dbReference type="InterPro" id="IPR035979">
    <property type="entry name" value="RBD_domain_sf"/>
</dbReference>
<feature type="domain" description="RRM" evidence="10">
    <location>
        <begin position="251"/>
        <end position="351"/>
    </location>
</feature>
<protein>
    <recommendedName>
        <fullName evidence="14">Zinc finger CCCH domain-containing protein 5</fullName>
    </recommendedName>
</protein>
<evidence type="ECO:0000256" key="8">
    <source>
        <dbReference type="PROSITE-ProRule" id="PRU00723"/>
    </source>
</evidence>
<dbReference type="GO" id="GO:0003723">
    <property type="term" value="F:RNA binding"/>
    <property type="evidence" value="ECO:0007669"/>
    <property type="project" value="UniProtKB-UniRule"/>
</dbReference>
<sequence>MMVAVAGEGQSESCMESMEREEKSERSSNTTTAMNRKDKRKALKKMKRKQTRRQNAMRVIEEEDARLNDPEELTRLMQLEQEEAERMERDRKEFEEREREFLEALLQRNREEEEQRELLERNQRKQVENENPEEMNEDDNWEYIEEGPAEIIWQGNEIIVRKKKVRVLKKDVDKQTEREDIDRPTSNPLAPQSEAFEDYKSAQELLESVAQQVPNFGTEQDKAHCPFHLKTGACRFGARCSRVHFYPDKSCTLLMKNMYGGSGLAWDQDEGLEYTDEEIKCCFEDFYEDVHTEFLKFGEIVNFKVCNNSSSHLRGNVYVHYQSLESAVLACQSINGRYFAGKQVTCEFVNVTRWKVAICGEFMKSRLKTCSRGSACNFIHCFRNPGGDYEWADLDKPPPRYWVQKMAALFGYTDGCGNQLDKGSPGPTRSSSKRMHADIDRTYRSWRSRSKELESGHRKSHHEEADKRRTTHLQRHASFSRKRAGNFDYGMHEEGISSKAYQRIQSKEADTNSDESRSSGNQRGDPELMKRDGPCRAYESDSDSDWSDMDGASDRHHEHKSKSSKFTYGHEYTTLKPLKLDMKQTASHADRGCSRHRSSTHRKKNSDVSNVDLQGDGLDGYEERLPRNSSRWLDDTADMARGGSYGNEDRHRKHSRINSTSCKGLDESEVVSLRERDEEKHGKHRRRSSRRQSKESGFSDTDSHAGKPRRDQKRSSRRNQDRSHDKKKSRCSNSTGAWRPNWNNKLTVVLL</sequence>
<feature type="region of interest" description="Disordered" evidence="9">
    <location>
        <begin position="1"/>
        <end position="65"/>
    </location>
</feature>
<evidence type="ECO:0008006" key="14">
    <source>
        <dbReference type="Google" id="ProtNLM"/>
    </source>
</evidence>
<name>A0AAD3Y364_NEPGR</name>
<dbReference type="InterPro" id="IPR012677">
    <property type="entry name" value="Nucleotide-bd_a/b_plait_sf"/>
</dbReference>
<dbReference type="SMART" id="SM00361">
    <property type="entry name" value="RRM_1"/>
    <property type="match status" value="1"/>
</dbReference>
<keyword evidence="1 8" id="KW-0479">Metal-binding</keyword>
<evidence type="ECO:0000256" key="2">
    <source>
        <dbReference type="ARBA" id="ARBA00022737"/>
    </source>
</evidence>
<evidence type="ECO:0000256" key="1">
    <source>
        <dbReference type="ARBA" id="ARBA00022723"/>
    </source>
</evidence>
<feature type="compositionally biased region" description="Basic and acidic residues" evidence="9">
    <location>
        <begin position="435"/>
        <end position="468"/>
    </location>
</feature>
<keyword evidence="6" id="KW-0238">DNA-binding</keyword>
<dbReference type="Pfam" id="PF00076">
    <property type="entry name" value="RRM_1"/>
    <property type="match status" value="1"/>
</dbReference>
<accession>A0AAD3Y364</accession>
<dbReference type="InterPro" id="IPR003954">
    <property type="entry name" value="RRM_euk-type"/>
</dbReference>
<dbReference type="PROSITE" id="PS50103">
    <property type="entry name" value="ZF_C3H1"/>
    <property type="match status" value="2"/>
</dbReference>
<evidence type="ECO:0000256" key="6">
    <source>
        <dbReference type="ARBA" id="ARBA00023125"/>
    </source>
</evidence>
<dbReference type="GO" id="GO:0089701">
    <property type="term" value="C:U2AF complex"/>
    <property type="evidence" value="ECO:0007669"/>
    <property type="project" value="InterPro"/>
</dbReference>
<comment type="caution">
    <text evidence="12">The sequence shown here is derived from an EMBL/GenBank/DDBJ whole genome shotgun (WGS) entry which is preliminary data.</text>
</comment>
<reference evidence="12" key="1">
    <citation type="submission" date="2023-05" db="EMBL/GenBank/DDBJ databases">
        <title>Nepenthes gracilis genome sequencing.</title>
        <authorList>
            <person name="Fukushima K."/>
        </authorList>
    </citation>
    <scope>NUCLEOTIDE SEQUENCE</scope>
    <source>
        <strain evidence="12">SING2019-196</strain>
    </source>
</reference>
<dbReference type="SMART" id="SM00356">
    <property type="entry name" value="ZnF_C3H1"/>
    <property type="match status" value="2"/>
</dbReference>
<dbReference type="PROSITE" id="PS50102">
    <property type="entry name" value="RRM"/>
    <property type="match status" value="1"/>
</dbReference>
<feature type="zinc finger region" description="C3H1-type" evidence="8">
    <location>
        <begin position="353"/>
        <end position="383"/>
    </location>
</feature>
<evidence type="ECO:0000256" key="9">
    <source>
        <dbReference type="SAM" id="MobiDB-lite"/>
    </source>
</evidence>
<dbReference type="InterPro" id="IPR009145">
    <property type="entry name" value="U2AF_small"/>
</dbReference>
<evidence type="ECO:0000256" key="5">
    <source>
        <dbReference type="ARBA" id="ARBA00022884"/>
    </source>
</evidence>
<keyword evidence="13" id="KW-1185">Reference proteome</keyword>
<evidence type="ECO:0000256" key="3">
    <source>
        <dbReference type="ARBA" id="ARBA00022771"/>
    </source>
</evidence>
<feature type="compositionally biased region" description="Polar residues" evidence="9">
    <location>
        <begin position="731"/>
        <end position="743"/>
    </location>
</feature>
<feature type="compositionally biased region" description="Basic residues" evidence="9">
    <location>
        <begin position="682"/>
        <end position="691"/>
    </location>
</feature>
<feature type="compositionally biased region" description="Basic and acidic residues" evidence="9">
    <location>
        <begin position="524"/>
        <end position="534"/>
    </location>
</feature>
<dbReference type="SMART" id="SM00360">
    <property type="entry name" value="RRM"/>
    <property type="match status" value="1"/>
</dbReference>
<feature type="region of interest" description="Disordered" evidence="9">
    <location>
        <begin position="583"/>
        <end position="624"/>
    </location>
</feature>
<feature type="compositionally biased region" description="Basic and acidic residues" evidence="9">
    <location>
        <begin position="171"/>
        <end position="183"/>
    </location>
</feature>
<dbReference type="CDD" id="cd12540">
    <property type="entry name" value="RRM_U2AFBPL"/>
    <property type="match status" value="1"/>
</dbReference>
<feature type="compositionally biased region" description="Basic and acidic residues" evidence="9">
    <location>
        <begin position="672"/>
        <end position="681"/>
    </location>
</feature>
<dbReference type="SUPFAM" id="SSF54928">
    <property type="entry name" value="RNA-binding domain, RBD"/>
    <property type="match status" value="1"/>
</dbReference>
<feature type="compositionally biased region" description="Basic and acidic residues" evidence="9">
    <location>
        <begin position="111"/>
        <end position="128"/>
    </location>
</feature>
<dbReference type="InterPro" id="IPR000571">
    <property type="entry name" value="Znf_CCCH"/>
</dbReference>